<evidence type="ECO:0000313" key="1">
    <source>
        <dbReference type="EMBL" id="TNN06354.1"/>
    </source>
</evidence>
<dbReference type="EMBL" id="SKCS01000468">
    <property type="protein sequence ID" value="TNN06354.1"/>
    <property type="molecule type" value="Genomic_DNA"/>
</dbReference>
<protein>
    <submittedName>
        <fullName evidence="1">Uncharacterized protein</fullName>
    </submittedName>
</protein>
<dbReference type="AlphaFoldDB" id="A0A4Z2CQH6"/>
<keyword evidence="2" id="KW-1185">Reference proteome</keyword>
<organism evidence="1 2">
    <name type="scientific">Schistosoma japonicum</name>
    <name type="common">Blood fluke</name>
    <dbReference type="NCBI Taxonomy" id="6182"/>
    <lineage>
        <taxon>Eukaryota</taxon>
        <taxon>Metazoa</taxon>
        <taxon>Spiralia</taxon>
        <taxon>Lophotrochozoa</taxon>
        <taxon>Platyhelminthes</taxon>
        <taxon>Trematoda</taxon>
        <taxon>Digenea</taxon>
        <taxon>Strigeidida</taxon>
        <taxon>Schistosomatoidea</taxon>
        <taxon>Schistosomatidae</taxon>
        <taxon>Schistosoma</taxon>
    </lineage>
</organism>
<gene>
    <name evidence="1" type="ORF">EWB00_008430</name>
</gene>
<evidence type="ECO:0000313" key="2">
    <source>
        <dbReference type="Proteomes" id="UP000311919"/>
    </source>
</evidence>
<proteinExistence type="predicted"/>
<name>A0A4Z2CQH6_SCHJA</name>
<accession>A0A4Z2CQH6</accession>
<reference evidence="1 2" key="1">
    <citation type="submission" date="2019-03" db="EMBL/GenBank/DDBJ databases">
        <title>An improved genome assembly of the fluke Schistosoma japonicum.</title>
        <authorList>
            <person name="Hu W."/>
            <person name="Luo F."/>
            <person name="Yin M."/>
            <person name="Mo X."/>
            <person name="Sun C."/>
            <person name="Wu Q."/>
            <person name="Zhu B."/>
            <person name="Xiang M."/>
            <person name="Wang J."/>
            <person name="Wang Y."/>
            <person name="Zhang T."/>
            <person name="Xu B."/>
            <person name="Zheng H."/>
            <person name="Feng Z."/>
        </authorList>
    </citation>
    <scope>NUCLEOTIDE SEQUENCE [LARGE SCALE GENOMIC DNA]</scope>
    <source>
        <strain evidence="1">HuSjv2</strain>
        <tissue evidence="1">Worms</tissue>
    </source>
</reference>
<sequence>MSTNIDRKLLSTSKLCSISSSVRKIGYWNNNNIPTNVTTTTYNEYDMNRKSDQHFLLKTYTHSQDLFWHYHLYSKFNIHPVHFDDCRANKVKQVTKLMRKNKIKFLIQVTTMKLRKMK</sequence>
<dbReference type="Proteomes" id="UP000311919">
    <property type="component" value="Unassembled WGS sequence"/>
</dbReference>
<comment type="caution">
    <text evidence="1">The sequence shown here is derived from an EMBL/GenBank/DDBJ whole genome shotgun (WGS) entry which is preliminary data.</text>
</comment>